<evidence type="ECO:0000256" key="1">
    <source>
        <dbReference type="ARBA" id="ARBA00022737"/>
    </source>
</evidence>
<dbReference type="Gene3D" id="3.40.50.300">
    <property type="entry name" value="P-loop containing nucleotide triphosphate hydrolases"/>
    <property type="match status" value="1"/>
</dbReference>
<accession>A0A2B7XE51</accession>
<dbReference type="PANTHER" id="PTHR46082">
    <property type="entry name" value="ATP/GTP-BINDING PROTEIN-RELATED"/>
    <property type="match status" value="1"/>
</dbReference>
<gene>
    <name evidence="4" type="ORF">GX51_01977</name>
</gene>
<protein>
    <submittedName>
        <fullName evidence="4">Uncharacterized protein</fullName>
    </submittedName>
</protein>
<dbReference type="Pfam" id="PF01048">
    <property type="entry name" value="PNP_UDP_1"/>
    <property type="match status" value="1"/>
</dbReference>
<evidence type="ECO:0000313" key="5">
    <source>
        <dbReference type="Proteomes" id="UP000224080"/>
    </source>
</evidence>
<dbReference type="GO" id="GO:0009116">
    <property type="term" value="P:nucleoside metabolic process"/>
    <property type="evidence" value="ECO:0007669"/>
    <property type="project" value="InterPro"/>
</dbReference>
<dbReference type="SUPFAM" id="SSF53167">
    <property type="entry name" value="Purine and uridine phosphorylases"/>
    <property type="match status" value="1"/>
</dbReference>
<dbReference type="EMBL" id="PDNC01000016">
    <property type="protein sequence ID" value="PGH07190.1"/>
    <property type="molecule type" value="Genomic_DNA"/>
</dbReference>
<proteinExistence type="predicted"/>
<dbReference type="PANTHER" id="PTHR46082:SF11">
    <property type="entry name" value="AAA+ ATPASE DOMAIN-CONTAINING PROTEIN-RELATED"/>
    <property type="match status" value="1"/>
</dbReference>
<dbReference type="Pfam" id="PF24883">
    <property type="entry name" value="NPHP3_N"/>
    <property type="match status" value="1"/>
</dbReference>
<dbReference type="Gene3D" id="3.40.50.1580">
    <property type="entry name" value="Nucleoside phosphorylase domain"/>
    <property type="match status" value="1"/>
</dbReference>
<dbReference type="SUPFAM" id="SSF52540">
    <property type="entry name" value="P-loop containing nucleoside triphosphate hydrolases"/>
    <property type="match status" value="1"/>
</dbReference>
<keyword evidence="1" id="KW-0677">Repeat</keyword>
<comment type="caution">
    <text evidence="4">The sequence shown here is derived from an EMBL/GenBank/DDBJ whole genome shotgun (WGS) entry which is preliminary data.</text>
</comment>
<evidence type="ECO:0000259" key="2">
    <source>
        <dbReference type="Pfam" id="PF01048"/>
    </source>
</evidence>
<evidence type="ECO:0000313" key="4">
    <source>
        <dbReference type="EMBL" id="PGH07190.1"/>
    </source>
</evidence>
<dbReference type="AlphaFoldDB" id="A0A2B7XE51"/>
<dbReference type="InterPro" id="IPR000845">
    <property type="entry name" value="Nucleoside_phosphorylase_d"/>
</dbReference>
<dbReference type="InterPro" id="IPR056884">
    <property type="entry name" value="NPHP3-like_N"/>
</dbReference>
<sequence>MEGGNFPLNDHDKIGLCSLPERLNSFHPGGLPALGQDQYTIAWICGLYIEMAAARAILDQIHEPLPTHVDDTNTYVLGNIKHHHVVIACLPAEQYGINNAANVLTNMRRTFSAIRIGFMVGIGGCVPSKANDMRLGDVVVGTRVMQYDLGKIVGDGQLQRTAIPRIPHPLLGTAVSALRAKHELSLSRVASVLQQHFNGHSAYGRPNLPDRLFRATYEHASLTGSCDGCDHSQLVSRIRRMPDDIKIHYGAIASGNQVMRYAATRDNIARQLDVICFEMEAAGLMDVLPCLPIRGICDYSDSHKNKEWQKYAAATAAAYTREFLEELPMTEAHVRAASMPNSLTDQSSSHERRQKLLNSLRFAQIDSRKSTIKTAHNKTCRWFLSRPDYEAWLDPAKLTQHYGFLWISGKPGAGKSTIMKFAYSEMKRKARRQDAIIVSFFFNARGEHLEKSILGMYRSLLLQLLEGHPDLQTILDDPELIPQSQNGWPSLDILKELFGNAVFALGKRSVTCFVDALDECDEQHVVEMVEFFEDLAEQSTANGVQFRICFSSRHYPYIDIQRAIRLTLEDQSGHAEDLTNYVSSRLRIDNHVLVEELRPEILGKAAGVFMWVILVVHILNKEYRRGGLALRMRLAETPSDLSELFRDILRRDNENIEHLLFCILWILYAKRPLRPAEFNHALWSGLSLNSLADDQFPDLNIIERRVVNYSKGLAEITKSQHPTVQFIHESVRDFLIKDKGLHDLWPGLGSDCESPSHEKLKQFCSFYMNHTVLRGSVSRVLSESQPGGKEKILNEFPFLRYASQNILYHANATAKSVPQNDFLSTFPISRWIKISNLFERFKVHHYSPDARLFYILAEKGYNELVRTRLKVEPQSRVFGEIDENPLFVALANGNKDTIAAL</sequence>
<dbReference type="InterPro" id="IPR027417">
    <property type="entry name" value="P-loop_NTPase"/>
</dbReference>
<name>A0A2B7XE51_9EURO</name>
<dbReference type="Proteomes" id="UP000224080">
    <property type="component" value="Unassembled WGS sequence"/>
</dbReference>
<dbReference type="GO" id="GO:0003824">
    <property type="term" value="F:catalytic activity"/>
    <property type="evidence" value="ECO:0007669"/>
    <property type="project" value="InterPro"/>
</dbReference>
<reference evidence="4 5" key="1">
    <citation type="submission" date="2017-10" db="EMBL/GenBank/DDBJ databases">
        <title>Comparative genomics in systemic dimorphic fungi from Ajellomycetaceae.</title>
        <authorList>
            <person name="Munoz J.F."/>
            <person name="Mcewen J.G."/>
            <person name="Clay O.K."/>
            <person name="Cuomo C.A."/>
        </authorList>
    </citation>
    <scope>NUCLEOTIDE SEQUENCE [LARGE SCALE GENOMIC DNA]</scope>
    <source>
        <strain evidence="4 5">UAMH130</strain>
    </source>
</reference>
<keyword evidence="5" id="KW-1185">Reference proteome</keyword>
<dbReference type="STRING" id="2060905.A0A2B7XE51"/>
<dbReference type="InterPro" id="IPR035994">
    <property type="entry name" value="Nucleoside_phosphorylase_sf"/>
</dbReference>
<dbReference type="OrthoDB" id="4207436at2759"/>
<dbReference type="InterPro" id="IPR053137">
    <property type="entry name" value="NLR-like"/>
</dbReference>
<organism evidence="4 5">
    <name type="scientific">Blastomyces parvus</name>
    <dbReference type="NCBI Taxonomy" id="2060905"/>
    <lineage>
        <taxon>Eukaryota</taxon>
        <taxon>Fungi</taxon>
        <taxon>Dikarya</taxon>
        <taxon>Ascomycota</taxon>
        <taxon>Pezizomycotina</taxon>
        <taxon>Eurotiomycetes</taxon>
        <taxon>Eurotiomycetidae</taxon>
        <taxon>Onygenales</taxon>
        <taxon>Ajellomycetaceae</taxon>
        <taxon>Blastomyces</taxon>
    </lineage>
</organism>
<evidence type="ECO:0000259" key="3">
    <source>
        <dbReference type="Pfam" id="PF24883"/>
    </source>
</evidence>
<feature type="domain" description="Nephrocystin 3-like N-terminal" evidence="3">
    <location>
        <begin position="379"/>
        <end position="553"/>
    </location>
</feature>
<feature type="domain" description="Nucleoside phosphorylase" evidence="2">
    <location>
        <begin position="41"/>
        <end position="324"/>
    </location>
</feature>